<evidence type="ECO:0000256" key="2">
    <source>
        <dbReference type="ARBA" id="ARBA00022630"/>
    </source>
</evidence>
<feature type="non-terminal residue" evidence="6">
    <location>
        <position position="62"/>
    </location>
</feature>
<name>A0A8J2LPC4_9HEXA</name>
<proteinExistence type="predicted"/>
<gene>
    <name evidence="6" type="ORF">AFUS01_LOCUS36896</name>
</gene>
<dbReference type="PANTHER" id="PTHR10578:SF107">
    <property type="entry name" value="2-HYDROXYACID OXIDASE 1"/>
    <property type="match status" value="1"/>
</dbReference>
<sequence length="62" mass="6685">GCSPTAMQKLAHPLGELGIVKAVEQLGSIYVLSTFSTYSIEQVAAAAPGARKWFQLCVFKDR</sequence>
<reference evidence="6" key="1">
    <citation type="submission" date="2021-06" db="EMBL/GenBank/DDBJ databases">
        <authorList>
            <person name="Hodson N. C."/>
            <person name="Mongue J. A."/>
            <person name="Jaron S. K."/>
        </authorList>
    </citation>
    <scope>NUCLEOTIDE SEQUENCE</scope>
</reference>
<dbReference type="AlphaFoldDB" id="A0A8J2LPC4"/>
<dbReference type="EMBL" id="CAJVCH010541375">
    <property type="protein sequence ID" value="CAG7826864.1"/>
    <property type="molecule type" value="Genomic_DNA"/>
</dbReference>
<evidence type="ECO:0000259" key="5">
    <source>
        <dbReference type="PROSITE" id="PS51349"/>
    </source>
</evidence>
<feature type="domain" description="FMN hydroxy acid dehydrogenase" evidence="5">
    <location>
        <begin position="1"/>
        <end position="62"/>
    </location>
</feature>
<dbReference type="InterPro" id="IPR000262">
    <property type="entry name" value="FMN-dep_DH"/>
</dbReference>
<dbReference type="GO" id="GO:0016491">
    <property type="term" value="F:oxidoreductase activity"/>
    <property type="evidence" value="ECO:0007669"/>
    <property type="project" value="UniProtKB-KW"/>
</dbReference>
<dbReference type="PANTHER" id="PTHR10578">
    <property type="entry name" value="S -2-HYDROXY-ACID OXIDASE-RELATED"/>
    <property type="match status" value="1"/>
</dbReference>
<dbReference type="OrthoDB" id="25826at2759"/>
<evidence type="ECO:0000256" key="4">
    <source>
        <dbReference type="ARBA" id="ARBA00023002"/>
    </source>
</evidence>
<protein>
    <recommendedName>
        <fullName evidence="5">FMN hydroxy acid dehydrogenase domain-containing protein</fullName>
    </recommendedName>
</protein>
<accession>A0A8J2LPC4</accession>
<keyword evidence="2" id="KW-0285">Flavoprotein</keyword>
<feature type="non-terminal residue" evidence="6">
    <location>
        <position position="1"/>
    </location>
</feature>
<organism evidence="6 7">
    <name type="scientific">Allacma fusca</name>
    <dbReference type="NCBI Taxonomy" id="39272"/>
    <lineage>
        <taxon>Eukaryota</taxon>
        <taxon>Metazoa</taxon>
        <taxon>Ecdysozoa</taxon>
        <taxon>Arthropoda</taxon>
        <taxon>Hexapoda</taxon>
        <taxon>Collembola</taxon>
        <taxon>Symphypleona</taxon>
        <taxon>Sminthuridae</taxon>
        <taxon>Allacma</taxon>
    </lineage>
</organism>
<keyword evidence="4" id="KW-0560">Oxidoreductase</keyword>
<dbReference type="InterPro" id="IPR037396">
    <property type="entry name" value="FMN_HAD"/>
</dbReference>
<evidence type="ECO:0000256" key="1">
    <source>
        <dbReference type="ARBA" id="ARBA00001917"/>
    </source>
</evidence>
<evidence type="ECO:0000313" key="6">
    <source>
        <dbReference type="EMBL" id="CAG7826864.1"/>
    </source>
</evidence>
<dbReference type="PROSITE" id="PS51349">
    <property type="entry name" value="FMN_HYDROXY_ACID_DH_2"/>
    <property type="match status" value="1"/>
</dbReference>
<keyword evidence="7" id="KW-1185">Reference proteome</keyword>
<dbReference type="Pfam" id="PF01070">
    <property type="entry name" value="FMN_dh"/>
    <property type="match status" value="1"/>
</dbReference>
<keyword evidence="3" id="KW-0288">FMN</keyword>
<comment type="caution">
    <text evidence="6">The sequence shown here is derived from an EMBL/GenBank/DDBJ whole genome shotgun (WGS) entry which is preliminary data.</text>
</comment>
<comment type="cofactor">
    <cofactor evidence="1">
        <name>FMN</name>
        <dbReference type="ChEBI" id="CHEBI:58210"/>
    </cofactor>
</comment>
<evidence type="ECO:0000313" key="7">
    <source>
        <dbReference type="Proteomes" id="UP000708208"/>
    </source>
</evidence>
<evidence type="ECO:0000256" key="3">
    <source>
        <dbReference type="ARBA" id="ARBA00022643"/>
    </source>
</evidence>
<dbReference type="Proteomes" id="UP000708208">
    <property type="component" value="Unassembled WGS sequence"/>
</dbReference>